<evidence type="ECO:0000313" key="2">
    <source>
        <dbReference type="Proteomes" id="UP001597393"/>
    </source>
</evidence>
<dbReference type="Proteomes" id="UP001597393">
    <property type="component" value="Unassembled WGS sequence"/>
</dbReference>
<accession>A0ABW5NJF7</accession>
<protein>
    <submittedName>
        <fullName evidence="1">TerB family tellurite resistance protein</fullName>
    </submittedName>
</protein>
<sequence>MLVFIHLFIGGFCGVKETLGQSHEVQQLLLNVEKLRQFRDILDQMQRGYETISKGYNTVRDLSSGNFNLHKHFLDGLWQVSPSVQNYRKVGEIIDYQLKLARLSRQASIRYATSGLLNGAERNYLLKIYDRVLRESLRQFDELTMVLTAGSMRMSDEQRLAAIDAIYLKMRERVHFVREFDGSTAILIANRKKELSEVDRVKKLYDLPQGGGQ</sequence>
<keyword evidence="2" id="KW-1185">Reference proteome</keyword>
<dbReference type="RefSeq" id="WP_380869189.1">
    <property type="nucleotide sequence ID" value="NZ_JBHUMA010000006.1"/>
</dbReference>
<comment type="caution">
    <text evidence="1">The sequence shown here is derived from an EMBL/GenBank/DDBJ whole genome shotgun (WGS) entry which is preliminary data.</text>
</comment>
<organism evidence="1 2">
    <name type="scientific">Sphingobacterium corticis</name>
    <dbReference type="NCBI Taxonomy" id="1812823"/>
    <lineage>
        <taxon>Bacteria</taxon>
        <taxon>Pseudomonadati</taxon>
        <taxon>Bacteroidota</taxon>
        <taxon>Sphingobacteriia</taxon>
        <taxon>Sphingobacteriales</taxon>
        <taxon>Sphingobacteriaceae</taxon>
        <taxon>Sphingobacterium</taxon>
    </lineage>
</organism>
<evidence type="ECO:0000313" key="1">
    <source>
        <dbReference type="EMBL" id="MFD2599060.1"/>
    </source>
</evidence>
<name>A0ABW5NJF7_9SPHI</name>
<proteinExistence type="predicted"/>
<reference evidence="2" key="1">
    <citation type="journal article" date="2019" name="Int. J. Syst. Evol. Microbiol.">
        <title>The Global Catalogue of Microorganisms (GCM) 10K type strain sequencing project: providing services to taxonomists for standard genome sequencing and annotation.</title>
        <authorList>
            <consortium name="The Broad Institute Genomics Platform"/>
            <consortium name="The Broad Institute Genome Sequencing Center for Infectious Disease"/>
            <person name="Wu L."/>
            <person name="Ma J."/>
        </authorList>
    </citation>
    <scope>NUCLEOTIDE SEQUENCE [LARGE SCALE GENOMIC DNA]</scope>
    <source>
        <strain evidence="2">KCTC 42248</strain>
    </source>
</reference>
<dbReference type="EMBL" id="JBHUMA010000006">
    <property type="protein sequence ID" value="MFD2599060.1"/>
    <property type="molecule type" value="Genomic_DNA"/>
</dbReference>
<gene>
    <name evidence="1" type="ORF">ACFSQ3_08850</name>
</gene>